<dbReference type="Pfam" id="PF01978">
    <property type="entry name" value="TrmB"/>
    <property type="match status" value="1"/>
</dbReference>
<dbReference type="Gene3D" id="1.10.10.10">
    <property type="entry name" value="Winged helix-like DNA-binding domain superfamily/Winged helix DNA-binding domain"/>
    <property type="match status" value="1"/>
</dbReference>
<feature type="domain" description="Transcription regulator TrmB C-terminal" evidence="3">
    <location>
        <begin position="109"/>
        <end position="346"/>
    </location>
</feature>
<evidence type="ECO:0000313" key="5">
    <source>
        <dbReference type="Proteomes" id="UP000315385"/>
    </source>
</evidence>
<dbReference type="PANTHER" id="PTHR34293:SF1">
    <property type="entry name" value="HTH-TYPE TRANSCRIPTIONAL REGULATOR TRMBL2"/>
    <property type="match status" value="1"/>
</dbReference>
<name>A0A544QS99_9EURY</name>
<keyword evidence="5" id="KW-1185">Reference proteome</keyword>
<reference evidence="4 5" key="1">
    <citation type="submission" date="2019-02" db="EMBL/GenBank/DDBJ databases">
        <title>Halonotius sp. a new haloqrchaeon isolated from saline water.</title>
        <authorList>
            <person name="Duran-Viseras A."/>
            <person name="Sanchez-Porro C."/>
            <person name="Ventosa A."/>
        </authorList>
    </citation>
    <scope>NUCLEOTIDE SEQUENCE [LARGE SCALE GENOMIC DNA]</scope>
    <source>
        <strain evidence="4 5">F9-27</strain>
    </source>
</reference>
<comment type="caution">
    <text evidence="4">The sequence shown here is derived from an EMBL/GenBank/DDBJ whole genome shotgun (WGS) entry which is preliminary data.</text>
</comment>
<dbReference type="InterPro" id="IPR036390">
    <property type="entry name" value="WH_DNA-bd_sf"/>
</dbReference>
<dbReference type="SUPFAM" id="SSF159071">
    <property type="entry name" value="TrmB C-terminal domain-like"/>
    <property type="match status" value="1"/>
</dbReference>
<dbReference type="InterPro" id="IPR002831">
    <property type="entry name" value="Tscrpt_reg_TrmB_N"/>
</dbReference>
<evidence type="ECO:0000259" key="2">
    <source>
        <dbReference type="Pfam" id="PF01978"/>
    </source>
</evidence>
<evidence type="ECO:0000256" key="1">
    <source>
        <dbReference type="ARBA" id="ARBA00007287"/>
    </source>
</evidence>
<dbReference type="PANTHER" id="PTHR34293">
    <property type="entry name" value="HTH-TYPE TRANSCRIPTIONAL REGULATOR TRMBL2"/>
    <property type="match status" value="1"/>
</dbReference>
<evidence type="ECO:0000313" key="4">
    <source>
        <dbReference type="EMBL" id="TQQ82306.1"/>
    </source>
</evidence>
<dbReference type="InterPro" id="IPR036388">
    <property type="entry name" value="WH-like_DNA-bd_sf"/>
</dbReference>
<proteinExistence type="inferred from homology"/>
<dbReference type="RefSeq" id="WP_142442955.1">
    <property type="nucleotide sequence ID" value="NZ_SESI01000001.1"/>
</dbReference>
<protein>
    <submittedName>
        <fullName evidence="4">TrmB family transcriptional regulator</fullName>
    </submittedName>
</protein>
<comment type="similarity">
    <text evidence="1">Belongs to the transcriptional regulator TrmB family.</text>
</comment>
<dbReference type="Proteomes" id="UP000315385">
    <property type="component" value="Unassembled WGS sequence"/>
</dbReference>
<dbReference type="InterPro" id="IPR051797">
    <property type="entry name" value="TrmB-like"/>
</dbReference>
<dbReference type="InterPro" id="IPR021586">
    <property type="entry name" value="Tscrpt_reg_TrmB_C"/>
</dbReference>
<organism evidence="4 5">
    <name type="scientific">Halonotius roseus</name>
    <dbReference type="NCBI Taxonomy" id="2511997"/>
    <lineage>
        <taxon>Archaea</taxon>
        <taxon>Methanobacteriati</taxon>
        <taxon>Methanobacteriota</taxon>
        <taxon>Stenosarchaea group</taxon>
        <taxon>Halobacteria</taxon>
        <taxon>Halobacteriales</taxon>
        <taxon>Haloferacaceae</taxon>
        <taxon>Halonotius</taxon>
    </lineage>
</organism>
<dbReference type="Pfam" id="PF11495">
    <property type="entry name" value="Regulator_TrmB"/>
    <property type="match status" value="1"/>
</dbReference>
<gene>
    <name evidence="4" type="ORF">EWF95_05095</name>
</gene>
<dbReference type="CDD" id="cd09124">
    <property type="entry name" value="PLDc_like_TrmB_middle"/>
    <property type="match status" value="1"/>
</dbReference>
<evidence type="ECO:0000259" key="3">
    <source>
        <dbReference type="Pfam" id="PF11495"/>
    </source>
</evidence>
<dbReference type="SUPFAM" id="SSF46785">
    <property type="entry name" value="Winged helix' DNA-binding domain"/>
    <property type="match status" value="1"/>
</dbReference>
<dbReference type="AlphaFoldDB" id="A0A544QS99"/>
<sequence>MDDATLRAHLRRFGFSEKEVDTYLTLLAHGEAKASTIAEVAGVSKRYVYSVSEALADRGFVEVNDHVVPTRIRARPPETVVKQLVTDAEAIKPALEARYTRTEPAADQFEVVKSRETVLKRIQGIIADSETELTLSLPIGRLSEVADELEAAVDRGVLVTLLITETDEPPADCCGVASITRIWGEPMPAMVTADDRVGLVAPAEMLTSTHSETQAIVFAHPQLGPVIVGSFFGNYWPVGTEVAVTEPAGLPLTETNFRSIVVEATLRCRKETPLAARIEGRWTETSEAVDIECRIVGVTQGLIEPTNSQFPIEASLTIDADGETYTVGGEGAFIEDIEAERVTLSEAA</sequence>
<dbReference type="OrthoDB" id="201002at2157"/>
<accession>A0A544QS99</accession>
<feature type="domain" description="Transcription regulator TrmB N-terminal" evidence="2">
    <location>
        <begin position="10"/>
        <end position="78"/>
    </location>
</feature>
<dbReference type="EMBL" id="SESI01000001">
    <property type="protein sequence ID" value="TQQ82306.1"/>
    <property type="molecule type" value="Genomic_DNA"/>
</dbReference>